<reference evidence="2" key="1">
    <citation type="submission" date="2021-02" db="EMBL/GenBank/DDBJ databases">
        <authorList>
            <person name="Dougan E. K."/>
            <person name="Rhodes N."/>
            <person name="Thang M."/>
            <person name="Chan C."/>
        </authorList>
    </citation>
    <scope>NUCLEOTIDE SEQUENCE</scope>
</reference>
<comment type="caution">
    <text evidence="2">The sequence shown here is derived from an EMBL/GenBank/DDBJ whole genome shotgun (WGS) entry which is preliminary data.</text>
</comment>
<feature type="compositionally biased region" description="Basic and acidic residues" evidence="1">
    <location>
        <begin position="1"/>
        <end position="11"/>
    </location>
</feature>
<organism evidence="2 3">
    <name type="scientific">Symbiodinium necroappetens</name>
    <dbReference type="NCBI Taxonomy" id="1628268"/>
    <lineage>
        <taxon>Eukaryota</taxon>
        <taxon>Sar</taxon>
        <taxon>Alveolata</taxon>
        <taxon>Dinophyceae</taxon>
        <taxon>Suessiales</taxon>
        <taxon>Symbiodiniaceae</taxon>
        <taxon>Symbiodinium</taxon>
    </lineage>
</organism>
<dbReference type="Proteomes" id="UP000601435">
    <property type="component" value="Unassembled WGS sequence"/>
</dbReference>
<name>A0A812SUY4_9DINO</name>
<proteinExistence type="predicted"/>
<dbReference type="EMBL" id="CAJNJA010022777">
    <property type="protein sequence ID" value="CAE7499691.1"/>
    <property type="molecule type" value="Genomic_DNA"/>
</dbReference>
<keyword evidence="3" id="KW-1185">Reference proteome</keyword>
<protein>
    <submittedName>
        <fullName evidence="2">Uncharacterized protein</fullName>
    </submittedName>
</protein>
<evidence type="ECO:0000313" key="3">
    <source>
        <dbReference type="Proteomes" id="UP000601435"/>
    </source>
</evidence>
<sequence length="159" mass="18306">MKKQEEKETKTRFFTGWKRKRDSAQGKDEEDIASNLLVDGEFRNKLPLPPVPRLLKALPSMKELCDYRLDDLESKLRPYLLSTHSLLSRIHMDDDDAYGKEAEKGSMAPPPPPMDALLFRDDDVPEEVERAQKLARLTEPTDAYHRQAFGLQLPQLITN</sequence>
<gene>
    <name evidence="2" type="ORF">SNEC2469_LOCUS14224</name>
</gene>
<evidence type="ECO:0000313" key="2">
    <source>
        <dbReference type="EMBL" id="CAE7499691.1"/>
    </source>
</evidence>
<evidence type="ECO:0000256" key="1">
    <source>
        <dbReference type="SAM" id="MobiDB-lite"/>
    </source>
</evidence>
<dbReference type="AlphaFoldDB" id="A0A812SUY4"/>
<feature type="non-terminal residue" evidence="2">
    <location>
        <position position="159"/>
    </location>
</feature>
<accession>A0A812SUY4</accession>
<feature type="region of interest" description="Disordered" evidence="1">
    <location>
        <begin position="1"/>
        <end position="30"/>
    </location>
</feature>